<dbReference type="Proteomes" id="UP001066276">
    <property type="component" value="Chromosome 3_2"/>
</dbReference>
<evidence type="ECO:0000256" key="1">
    <source>
        <dbReference type="SAM" id="MobiDB-lite"/>
    </source>
</evidence>
<reference evidence="2" key="1">
    <citation type="journal article" date="2022" name="bioRxiv">
        <title>Sequencing and chromosome-scale assembly of the giantPleurodeles waltlgenome.</title>
        <authorList>
            <person name="Brown T."/>
            <person name="Elewa A."/>
            <person name="Iarovenko S."/>
            <person name="Subramanian E."/>
            <person name="Araus A.J."/>
            <person name="Petzold A."/>
            <person name="Susuki M."/>
            <person name="Suzuki K.-i.T."/>
            <person name="Hayashi T."/>
            <person name="Toyoda A."/>
            <person name="Oliveira C."/>
            <person name="Osipova E."/>
            <person name="Leigh N.D."/>
            <person name="Simon A."/>
            <person name="Yun M.H."/>
        </authorList>
    </citation>
    <scope>NUCLEOTIDE SEQUENCE</scope>
    <source>
        <strain evidence="2">20211129_DDA</strain>
        <tissue evidence="2">Liver</tissue>
    </source>
</reference>
<comment type="caution">
    <text evidence="2">The sequence shown here is derived from an EMBL/GenBank/DDBJ whole genome shotgun (WGS) entry which is preliminary data.</text>
</comment>
<dbReference type="EMBL" id="JANPWB010000006">
    <property type="protein sequence ID" value="KAJ1177274.1"/>
    <property type="molecule type" value="Genomic_DNA"/>
</dbReference>
<protein>
    <submittedName>
        <fullName evidence="2">Uncharacterized protein</fullName>
    </submittedName>
</protein>
<organism evidence="2 3">
    <name type="scientific">Pleurodeles waltl</name>
    <name type="common">Iberian ribbed newt</name>
    <dbReference type="NCBI Taxonomy" id="8319"/>
    <lineage>
        <taxon>Eukaryota</taxon>
        <taxon>Metazoa</taxon>
        <taxon>Chordata</taxon>
        <taxon>Craniata</taxon>
        <taxon>Vertebrata</taxon>
        <taxon>Euteleostomi</taxon>
        <taxon>Amphibia</taxon>
        <taxon>Batrachia</taxon>
        <taxon>Caudata</taxon>
        <taxon>Salamandroidea</taxon>
        <taxon>Salamandridae</taxon>
        <taxon>Pleurodelinae</taxon>
        <taxon>Pleurodeles</taxon>
    </lineage>
</organism>
<accession>A0AAV7TKZ3</accession>
<keyword evidence="3" id="KW-1185">Reference proteome</keyword>
<evidence type="ECO:0000313" key="3">
    <source>
        <dbReference type="Proteomes" id="UP001066276"/>
    </source>
</evidence>
<feature type="compositionally biased region" description="Basic and acidic residues" evidence="1">
    <location>
        <begin position="37"/>
        <end position="47"/>
    </location>
</feature>
<proteinExistence type="predicted"/>
<evidence type="ECO:0000313" key="2">
    <source>
        <dbReference type="EMBL" id="KAJ1177274.1"/>
    </source>
</evidence>
<dbReference type="AlphaFoldDB" id="A0AAV7TKZ3"/>
<feature type="compositionally biased region" description="Polar residues" evidence="1">
    <location>
        <begin position="58"/>
        <end position="71"/>
    </location>
</feature>
<feature type="region of interest" description="Disordered" evidence="1">
    <location>
        <begin position="18"/>
        <end position="71"/>
    </location>
</feature>
<gene>
    <name evidence="2" type="ORF">NDU88_002535</name>
</gene>
<name>A0AAV7TKZ3_PLEWA</name>
<sequence length="71" mass="7618">MGCRLTATAAHDWRDASDHTAVRSGSGVAGVARQRLLHREVTSERLRRPPTALEDQESTAAHLQTSSPLAG</sequence>